<proteinExistence type="predicted"/>
<dbReference type="InterPro" id="IPR029044">
    <property type="entry name" value="Nucleotide-diphossugar_trans"/>
</dbReference>
<dbReference type="PANTHER" id="PTHR22916">
    <property type="entry name" value="GLYCOSYLTRANSFERASE"/>
    <property type="match status" value="1"/>
</dbReference>
<dbReference type="Pfam" id="PF00535">
    <property type="entry name" value="Glycos_transf_2"/>
    <property type="match status" value="1"/>
</dbReference>
<dbReference type="PANTHER" id="PTHR22916:SF3">
    <property type="entry name" value="UDP-GLCNAC:BETAGAL BETA-1,3-N-ACETYLGLUCOSAMINYLTRANSFERASE-LIKE PROTEIN 1"/>
    <property type="match status" value="1"/>
</dbReference>
<dbReference type="InterPro" id="IPR001173">
    <property type="entry name" value="Glyco_trans_2-like"/>
</dbReference>
<dbReference type="InterPro" id="IPR015424">
    <property type="entry name" value="PyrdxlP-dep_Trfase"/>
</dbReference>
<keyword evidence="2" id="KW-0808">Transferase</keyword>
<dbReference type="AlphaFoldDB" id="A0A4S4AVY5"/>
<dbReference type="CDD" id="cd00761">
    <property type="entry name" value="Glyco_tranf_GTA_type"/>
    <property type="match status" value="1"/>
</dbReference>
<feature type="domain" description="Glycosyltransferase 2-like" evidence="1">
    <location>
        <begin position="9"/>
        <end position="125"/>
    </location>
</feature>
<dbReference type="SUPFAM" id="SSF53448">
    <property type="entry name" value="Nucleotide-diphospho-sugar transferases"/>
    <property type="match status" value="1"/>
</dbReference>
<protein>
    <submittedName>
        <fullName evidence="2">Glycosyltransferase family 2 protein</fullName>
    </submittedName>
</protein>
<dbReference type="EMBL" id="SSOD01000002">
    <property type="protein sequence ID" value="THF64141.1"/>
    <property type="molecule type" value="Genomic_DNA"/>
</dbReference>
<dbReference type="RefSeq" id="WP_136383332.1">
    <property type="nucleotide sequence ID" value="NZ_SSOD01000002.1"/>
</dbReference>
<accession>A0A4S4AVY5</accession>
<keyword evidence="3" id="KW-1185">Reference proteome</keyword>
<evidence type="ECO:0000313" key="3">
    <source>
        <dbReference type="Proteomes" id="UP000307956"/>
    </source>
</evidence>
<dbReference type="GO" id="GO:0016758">
    <property type="term" value="F:hexosyltransferase activity"/>
    <property type="evidence" value="ECO:0007669"/>
    <property type="project" value="UniProtKB-ARBA"/>
</dbReference>
<comment type="caution">
    <text evidence="2">The sequence shown here is derived from an EMBL/GenBank/DDBJ whole genome shotgun (WGS) entry which is preliminary data.</text>
</comment>
<reference evidence="2 3" key="1">
    <citation type="submission" date="2019-04" db="EMBL/GenBank/DDBJ databases">
        <title>Azoarcus rhizosphaerae sp. nov. isolated from rhizosphere of Ficus religiosa.</title>
        <authorList>
            <person name="Lin S.-Y."/>
            <person name="Hameed A."/>
            <person name="Hsu Y.-H."/>
            <person name="Young C.-C."/>
        </authorList>
    </citation>
    <scope>NUCLEOTIDE SEQUENCE [LARGE SCALE GENOMIC DNA]</scope>
    <source>
        <strain evidence="2 3">CC-YHH848</strain>
    </source>
</reference>
<evidence type="ECO:0000259" key="1">
    <source>
        <dbReference type="Pfam" id="PF00535"/>
    </source>
</evidence>
<gene>
    <name evidence="2" type="ORF">E6O51_02110</name>
</gene>
<organism evidence="2 3">
    <name type="scientific">Pseudothauera rhizosphaerae</name>
    <dbReference type="NCBI Taxonomy" id="2565932"/>
    <lineage>
        <taxon>Bacteria</taxon>
        <taxon>Pseudomonadati</taxon>
        <taxon>Pseudomonadota</taxon>
        <taxon>Betaproteobacteria</taxon>
        <taxon>Rhodocyclales</taxon>
        <taxon>Zoogloeaceae</taxon>
        <taxon>Pseudothauera</taxon>
    </lineage>
</organism>
<dbReference type="SUPFAM" id="SSF53383">
    <property type="entry name" value="PLP-dependent transferases"/>
    <property type="match status" value="1"/>
</dbReference>
<dbReference type="OrthoDB" id="9798249at2"/>
<evidence type="ECO:0000313" key="2">
    <source>
        <dbReference type="EMBL" id="THF64141.1"/>
    </source>
</evidence>
<name>A0A4S4AVY5_9RHOO</name>
<dbReference type="Gene3D" id="3.90.550.10">
    <property type="entry name" value="Spore Coat Polysaccharide Biosynthesis Protein SpsA, Chain A"/>
    <property type="match status" value="1"/>
</dbReference>
<sequence>MRKEEPLVSIVMLAYNHAPYIEEAMESCLSQQTSFPFELIVCDDASTDGTTEIVRKWAEKHESLVFLPQSVNGRGLNSLMDALRHVRSKYIAFCEGDDFWSVPHKLEKQVRFLEDNPDFSVCCHKVEMKFEHRPGDEKKQYIYKDCSADDERIRQGIFYADEAIANYYFQTSSFVFRWRFRDGLPPWFRKWMMFDHALMMLHAVEGKIKYFDEAMSVWRRNESGYSWLQNVDKGVFFQKEGGGWICFYEEMDKFFSGRFHLQIRERILLALRGMIANCLETGNVRLMRRIAEDHQDWFLELVKDNASLFEAARIAFPEQVVRVPPWAGKPGETEGSSMPTLGGFMELGLLDIPEAQDSVWAHWTKGQEVACFAHPLAALLAWLYHRRVRRLWLPVVGSRLIKEELRNLWVPYQFYPVGGDFSPPIDFIAQTQPGDAVLTCSWLGRPPAAEMRRALAERDGVLWIDDRSLALWPGTPHEADVTLYSPARVLGVPDGGILVGEGVTVLQPAHENENAFAAKRRELLLERFEHPAVDGALFAREQAIELENPLPGGAMSRLSASMLARIPLHDVIVRCRENWSLLHGLLGDWSLWPESRTVDFTPSVFPMMVPETIPPIFLLTALNRRGIVCSGFDMALTAKYEGSLGEEVELLKRLLCLPCDHRYGEEDMRRMAGEVLRILRGESDLGRPGTRLMS</sequence>
<dbReference type="Proteomes" id="UP000307956">
    <property type="component" value="Unassembled WGS sequence"/>
</dbReference>